<evidence type="ECO:0000313" key="3">
    <source>
        <dbReference type="Proteomes" id="UP000821837"/>
    </source>
</evidence>
<evidence type="ECO:0000256" key="1">
    <source>
        <dbReference type="SAM" id="MobiDB-lite"/>
    </source>
</evidence>
<dbReference type="EMBL" id="JABSTV010001245">
    <property type="protein sequence ID" value="KAH7984708.1"/>
    <property type="molecule type" value="Genomic_DNA"/>
</dbReference>
<evidence type="ECO:0000313" key="2">
    <source>
        <dbReference type="EMBL" id="KAH7984708.1"/>
    </source>
</evidence>
<keyword evidence="3" id="KW-1185">Reference proteome</keyword>
<accession>A0A9D4TC77</accession>
<protein>
    <submittedName>
        <fullName evidence="2">Uncharacterized protein</fullName>
    </submittedName>
</protein>
<dbReference type="Proteomes" id="UP000821837">
    <property type="component" value="Chromosome 1"/>
</dbReference>
<feature type="region of interest" description="Disordered" evidence="1">
    <location>
        <begin position="1"/>
        <end position="23"/>
    </location>
</feature>
<comment type="caution">
    <text evidence="2">The sequence shown here is derived from an EMBL/GenBank/DDBJ whole genome shotgun (WGS) entry which is preliminary data.</text>
</comment>
<gene>
    <name evidence="2" type="ORF">HPB52_023573</name>
</gene>
<reference evidence="2" key="2">
    <citation type="submission" date="2021-09" db="EMBL/GenBank/DDBJ databases">
        <authorList>
            <person name="Jia N."/>
            <person name="Wang J."/>
            <person name="Shi W."/>
            <person name="Du L."/>
            <person name="Sun Y."/>
            <person name="Zhan W."/>
            <person name="Jiang J."/>
            <person name="Wang Q."/>
            <person name="Zhang B."/>
            <person name="Ji P."/>
            <person name="Sakyi L.B."/>
            <person name="Cui X."/>
            <person name="Yuan T."/>
            <person name="Jiang B."/>
            <person name="Yang W."/>
            <person name="Lam T.T.-Y."/>
            <person name="Chang Q."/>
            <person name="Ding S."/>
            <person name="Wang X."/>
            <person name="Zhu J."/>
            <person name="Ruan X."/>
            <person name="Zhao L."/>
            <person name="Wei J."/>
            <person name="Que T."/>
            <person name="Du C."/>
            <person name="Cheng J."/>
            <person name="Dai P."/>
            <person name="Han X."/>
            <person name="Huang E."/>
            <person name="Gao Y."/>
            <person name="Liu J."/>
            <person name="Shao H."/>
            <person name="Ye R."/>
            <person name="Li L."/>
            <person name="Wei W."/>
            <person name="Wang X."/>
            <person name="Wang C."/>
            <person name="Huo Q."/>
            <person name="Li W."/>
            <person name="Guo W."/>
            <person name="Chen H."/>
            <person name="Chen S."/>
            <person name="Zhou L."/>
            <person name="Zhou L."/>
            <person name="Ni X."/>
            <person name="Tian J."/>
            <person name="Zhou Y."/>
            <person name="Sheng Y."/>
            <person name="Liu T."/>
            <person name="Pan Y."/>
            <person name="Xia L."/>
            <person name="Li J."/>
            <person name="Zhao F."/>
            <person name="Cao W."/>
        </authorList>
    </citation>
    <scope>NUCLEOTIDE SEQUENCE</scope>
    <source>
        <strain evidence="2">Rsan-2018</strain>
        <tissue evidence="2">Larvae</tissue>
    </source>
</reference>
<sequence>MTVPNNENPSGDAALPPAGTKAEESWDKACPVVSLSIWANGQRPAALVALPLQRPPERQKHATAEIDAGRFRAALSGVQHALRNVR</sequence>
<dbReference type="AlphaFoldDB" id="A0A9D4TC77"/>
<name>A0A9D4TC77_RHISA</name>
<proteinExistence type="predicted"/>
<organism evidence="2 3">
    <name type="scientific">Rhipicephalus sanguineus</name>
    <name type="common">Brown dog tick</name>
    <name type="synonym">Ixodes sanguineus</name>
    <dbReference type="NCBI Taxonomy" id="34632"/>
    <lineage>
        <taxon>Eukaryota</taxon>
        <taxon>Metazoa</taxon>
        <taxon>Ecdysozoa</taxon>
        <taxon>Arthropoda</taxon>
        <taxon>Chelicerata</taxon>
        <taxon>Arachnida</taxon>
        <taxon>Acari</taxon>
        <taxon>Parasitiformes</taxon>
        <taxon>Ixodida</taxon>
        <taxon>Ixodoidea</taxon>
        <taxon>Ixodidae</taxon>
        <taxon>Rhipicephalinae</taxon>
        <taxon>Rhipicephalus</taxon>
        <taxon>Rhipicephalus</taxon>
    </lineage>
</organism>
<reference evidence="2" key="1">
    <citation type="journal article" date="2020" name="Cell">
        <title>Large-Scale Comparative Analyses of Tick Genomes Elucidate Their Genetic Diversity and Vector Capacities.</title>
        <authorList>
            <consortium name="Tick Genome and Microbiome Consortium (TIGMIC)"/>
            <person name="Jia N."/>
            <person name="Wang J."/>
            <person name="Shi W."/>
            <person name="Du L."/>
            <person name="Sun Y."/>
            <person name="Zhan W."/>
            <person name="Jiang J.F."/>
            <person name="Wang Q."/>
            <person name="Zhang B."/>
            <person name="Ji P."/>
            <person name="Bell-Sakyi L."/>
            <person name="Cui X.M."/>
            <person name="Yuan T.T."/>
            <person name="Jiang B.G."/>
            <person name="Yang W.F."/>
            <person name="Lam T.T."/>
            <person name="Chang Q.C."/>
            <person name="Ding S.J."/>
            <person name="Wang X.J."/>
            <person name="Zhu J.G."/>
            <person name="Ruan X.D."/>
            <person name="Zhao L."/>
            <person name="Wei J.T."/>
            <person name="Ye R.Z."/>
            <person name="Que T.C."/>
            <person name="Du C.H."/>
            <person name="Zhou Y.H."/>
            <person name="Cheng J.X."/>
            <person name="Dai P.F."/>
            <person name="Guo W.B."/>
            <person name="Han X.H."/>
            <person name="Huang E.J."/>
            <person name="Li L.F."/>
            <person name="Wei W."/>
            <person name="Gao Y.C."/>
            <person name="Liu J.Z."/>
            <person name="Shao H.Z."/>
            <person name="Wang X."/>
            <person name="Wang C.C."/>
            <person name="Yang T.C."/>
            <person name="Huo Q.B."/>
            <person name="Li W."/>
            <person name="Chen H.Y."/>
            <person name="Chen S.E."/>
            <person name="Zhou L.G."/>
            <person name="Ni X.B."/>
            <person name="Tian J.H."/>
            <person name="Sheng Y."/>
            <person name="Liu T."/>
            <person name="Pan Y.S."/>
            <person name="Xia L.Y."/>
            <person name="Li J."/>
            <person name="Zhao F."/>
            <person name="Cao W.C."/>
        </authorList>
    </citation>
    <scope>NUCLEOTIDE SEQUENCE</scope>
    <source>
        <strain evidence="2">Rsan-2018</strain>
    </source>
</reference>